<keyword evidence="10 11" id="KW-0460">Magnesium</keyword>
<dbReference type="InterPro" id="IPR002156">
    <property type="entry name" value="RNaseH_domain"/>
</dbReference>
<comment type="catalytic activity">
    <reaction evidence="11">
        <text>Endonucleolytic cleavage to 5'-phosphomonoester.</text>
        <dbReference type="EC" id="3.1.26.4"/>
    </reaction>
</comment>
<comment type="cofactor">
    <cofactor evidence="1">
        <name>Mg(2+)</name>
        <dbReference type="ChEBI" id="CHEBI:18420"/>
    </cofactor>
</comment>
<evidence type="ECO:0000256" key="8">
    <source>
        <dbReference type="ARBA" id="ARBA00022759"/>
    </source>
</evidence>
<evidence type="ECO:0000256" key="11">
    <source>
        <dbReference type="PIRNR" id="PIRNR037839"/>
    </source>
</evidence>
<keyword evidence="11" id="KW-0963">Cytoplasm</keyword>
<feature type="binding site" evidence="12">
    <location>
        <position position="149"/>
    </location>
    <ligand>
        <name>Mg(2+)</name>
        <dbReference type="ChEBI" id="CHEBI:18420"/>
        <label>2</label>
    </ligand>
</feature>
<dbReference type="Pfam" id="PF01693">
    <property type="entry name" value="Cauli_VI"/>
    <property type="match status" value="1"/>
</dbReference>
<name>A0AAE3QZ44_9BACT</name>
<dbReference type="AlphaFoldDB" id="A0AAE3QZ44"/>
<dbReference type="Proteomes" id="UP001232063">
    <property type="component" value="Unassembled WGS sequence"/>
</dbReference>
<dbReference type="GO" id="GO:0046872">
    <property type="term" value="F:metal ion binding"/>
    <property type="evidence" value="ECO:0007669"/>
    <property type="project" value="UniProtKB-KW"/>
</dbReference>
<proteinExistence type="inferred from homology"/>
<evidence type="ECO:0000256" key="6">
    <source>
        <dbReference type="ARBA" id="ARBA00022722"/>
    </source>
</evidence>
<dbReference type="InterPro" id="IPR036397">
    <property type="entry name" value="RNaseH_sf"/>
</dbReference>
<dbReference type="InterPro" id="IPR037056">
    <property type="entry name" value="RNase_H1_N_sf"/>
</dbReference>
<comment type="caution">
    <text evidence="14">The sequence shown here is derived from an EMBL/GenBank/DDBJ whole genome shotgun (WGS) entry which is preliminary data.</text>
</comment>
<evidence type="ECO:0000256" key="3">
    <source>
        <dbReference type="ARBA" id="ARBA00005300"/>
    </source>
</evidence>
<feature type="binding site" evidence="12">
    <location>
        <position position="209"/>
    </location>
    <ligand>
        <name>Mg(2+)</name>
        <dbReference type="ChEBI" id="CHEBI:18420"/>
        <label>1</label>
    </ligand>
</feature>
<evidence type="ECO:0000256" key="10">
    <source>
        <dbReference type="ARBA" id="ARBA00022842"/>
    </source>
</evidence>
<dbReference type="PIRSF" id="PIRSF037839">
    <property type="entry name" value="Ribonuclease_H"/>
    <property type="match status" value="1"/>
</dbReference>
<dbReference type="EMBL" id="JASJOU010000002">
    <property type="protein sequence ID" value="MDJ1500786.1"/>
    <property type="molecule type" value="Genomic_DNA"/>
</dbReference>
<comment type="cofactor">
    <cofactor evidence="12">
        <name>Mn(2+)</name>
        <dbReference type="ChEBI" id="CHEBI:29035"/>
    </cofactor>
    <cofactor evidence="12">
        <name>Mg(2+)</name>
        <dbReference type="ChEBI" id="CHEBI:18420"/>
    </cofactor>
    <text evidence="12">Binds 2 metal ions per subunit. Manganese or magnesium.</text>
</comment>
<evidence type="ECO:0000256" key="4">
    <source>
        <dbReference type="ARBA" id="ARBA00012180"/>
    </source>
</evidence>
<dbReference type="Gene3D" id="3.30.420.10">
    <property type="entry name" value="Ribonuclease H-like superfamily/Ribonuclease H"/>
    <property type="match status" value="1"/>
</dbReference>
<dbReference type="GO" id="GO:0005737">
    <property type="term" value="C:cytoplasm"/>
    <property type="evidence" value="ECO:0007669"/>
    <property type="project" value="UniProtKB-SubCell"/>
</dbReference>
<evidence type="ECO:0000256" key="5">
    <source>
        <dbReference type="ARBA" id="ARBA00017721"/>
    </source>
</evidence>
<dbReference type="GO" id="GO:0003676">
    <property type="term" value="F:nucleic acid binding"/>
    <property type="evidence" value="ECO:0007669"/>
    <property type="project" value="UniProtKB-UniRule"/>
</dbReference>
<protein>
    <recommendedName>
        <fullName evidence="5 11">Ribonuclease H</fullName>
        <ecNumber evidence="4 11">3.1.26.4</ecNumber>
    </recommendedName>
</protein>
<keyword evidence="7 11" id="KW-0479">Metal-binding</keyword>
<reference evidence="14" key="1">
    <citation type="submission" date="2023-05" db="EMBL/GenBank/DDBJ databases">
        <authorList>
            <person name="Zhang X."/>
        </authorList>
    </citation>
    <scope>NUCLEOTIDE SEQUENCE</scope>
    <source>
        <strain evidence="14">BD1B2-1</strain>
    </source>
</reference>
<evidence type="ECO:0000256" key="2">
    <source>
        <dbReference type="ARBA" id="ARBA00004065"/>
    </source>
</evidence>
<dbReference type="InterPro" id="IPR011320">
    <property type="entry name" value="RNase_H1_N"/>
</dbReference>
<dbReference type="InterPro" id="IPR009027">
    <property type="entry name" value="Ribosomal_bL9/RNase_H1_N"/>
</dbReference>
<dbReference type="Gene3D" id="3.40.970.10">
    <property type="entry name" value="Ribonuclease H1, N-terminal domain"/>
    <property type="match status" value="1"/>
</dbReference>
<keyword evidence="9 11" id="KW-0378">Hydrolase</keyword>
<sequence>MAKQKYYVVWKGRESGVYTSWDECKKQIDGFAGAEYKSFETKELAEQAFGENSKKHIFKNANQKSSSDLSPLEKAKIGKPILESISVDAAWNTASGDMEYRGVNTKTKEQLFHQGPFKDGTNNVGEFLAIVHGLAYLQRLGSRLPIYSDSVNAIKWVQAKKHRTKLEPTDNNDKLFELLDRAEKWLAENTYPNPILKWETKVWGENPADFGRK</sequence>
<comment type="subcellular location">
    <subcellularLocation>
        <location evidence="11">Cytoplasm</location>
    </subcellularLocation>
</comment>
<organism evidence="14 15">
    <name type="scientific">Xanthocytophaga agilis</name>
    <dbReference type="NCBI Taxonomy" id="3048010"/>
    <lineage>
        <taxon>Bacteria</taxon>
        <taxon>Pseudomonadati</taxon>
        <taxon>Bacteroidota</taxon>
        <taxon>Cytophagia</taxon>
        <taxon>Cytophagales</taxon>
        <taxon>Rhodocytophagaceae</taxon>
        <taxon>Xanthocytophaga</taxon>
    </lineage>
</organism>
<dbReference type="SUPFAM" id="SSF53098">
    <property type="entry name" value="Ribonuclease H-like"/>
    <property type="match status" value="1"/>
</dbReference>
<accession>A0AAE3QZ44</accession>
<evidence type="ECO:0000256" key="9">
    <source>
        <dbReference type="ARBA" id="ARBA00022801"/>
    </source>
</evidence>
<dbReference type="FunFam" id="3.40.970.10:FF:000002">
    <property type="entry name" value="Ribonuclease H"/>
    <property type="match status" value="1"/>
</dbReference>
<comment type="similarity">
    <text evidence="3 11">Belongs to the RNase H family.</text>
</comment>
<evidence type="ECO:0000256" key="1">
    <source>
        <dbReference type="ARBA" id="ARBA00001946"/>
    </source>
</evidence>
<evidence type="ECO:0000259" key="13">
    <source>
        <dbReference type="PROSITE" id="PS50879"/>
    </source>
</evidence>
<evidence type="ECO:0000313" key="15">
    <source>
        <dbReference type="Proteomes" id="UP001232063"/>
    </source>
</evidence>
<feature type="binding site" evidence="12">
    <location>
        <position position="88"/>
    </location>
    <ligand>
        <name>Mg(2+)</name>
        <dbReference type="ChEBI" id="CHEBI:18420"/>
        <label>1</label>
    </ligand>
</feature>
<keyword evidence="12" id="KW-0464">Manganese</keyword>
<dbReference type="SUPFAM" id="SSF55658">
    <property type="entry name" value="L9 N-domain-like"/>
    <property type="match status" value="1"/>
</dbReference>
<dbReference type="InterPro" id="IPR012337">
    <property type="entry name" value="RNaseH-like_sf"/>
</dbReference>
<gene>
    <name evidence="14" type="ORF">QNI22_09015</name>
</gene>
<evidence type="ECO:0000256" key="12">
    <source>
        <dbReference type="PIRSR" id="PIRSR037839-1"/>
    </source>
</evidence>
<dbReference type="EC" id="3.1.26.4" evidence="4 11"/>
<dbReference type="PROSITE" id="PS50879">
    <property type="entry name" value="RNASE_H_1"/>
    <property type="match status" value="1"/>
</dbReference>
<keyword evidence="6 11" id="KW-0540">Nuclease</keyword>
<dbReference type="RefSeq" id="WP_314510313.1">
    <property type="nucleotide sequence ID" value="NZ_JASJOU010000002.1"/>
</dbReference>
<comment type="function">
    <text evidence="2 11">Endonuclease that specifically degrades the RNA of RNA-DNA hybrids.</text>
</comment>
<keyword evidence="15" id="KW-1185">Reference proteome</keyword>
<keyword evidence="8 11" id="KW-0255">Endonuclease</keyword>
<dbReference type="InterPro" id="IPR017290">
    <property type="entry name" value="RNase_H_bac"/>
</dbReference>
<feature type="domain" description="RNase H type-1" evidence="13">
    <location>
        <begin position="79"/>
        <end position="213"/>
    </location>
</feature>
<evidence type="ECO:0000313" key="14">
    <source>
        <dbReference type="EMBL" id="MDJ1500786.1"/>
    </source>
</evidence>
<dbReference type="GO" id="GO:0004523">
    <property type="term" value="F:RNA-DNA hybrid ribonuclease activity"/>
    <property type="evidence" value="ECO:0007669"/>
    <property type="project" value="UniProtKB-UniRule"/>
</dbReference>
<evidence type="ECO:0000256" key="7">
    <source>
        <dbReference type="ARBA" id="ARBA00022723"/>
    </source>
</evidence>
<feature type="binding site" evidence="12">
    <location>
        <position position="126"/>
    </location>
    <ligand>
        <name>Mg(2+)</name>
        <dbReference type="ChEBI" id="CHEBI:18420"/>
        <label>2</label>
    </ligand>
</feature>